<keyword evidence="9" id="KW-1185">Reference proteome</keyword>
<dbReference type="Proteomes" id="UP001642540">
    <property type="component" value="Unassembled WGS sequence"/>
</dbReference>
<dbReference type="CDD" id="cd00637">
    <property type="entry name" value="7tm_classA_rhodopsin-like"/>
    <property type="match status" value="1"/>
</dbReference>
<feature type="transmembrane region" description="Helical" evidence="6">
    <location>
        <begin position="191"/>
        <end position="210"/>
    </location>
</feature>
<gene>
    <name evidence="8" type="ORF">ODALV1_LOCUS11509</name>
</gene>
<dbReference type="InterPro" id="IPR000276">
    <property type="entry name" value="GPCR_Rhodpsn"/>
</dbReference>
<evidence type="ECO:0000256" key="6">
    <source>
        <dbReference type="SAM" id="Phobius"/>
    </source>
</evidence>
<evidence type="ECO:0000256" key="3">
    <source>
        <dbReference type="ARBA" id="ARBA00022692"/>
    </source>
</evidence>
<keyword evidence="3 6" id="KW-0812">Transmembrane</keyword>
<feature type="transmembrane region" description="Helical" evidence="6">
    <location>
        <begin position="104"/>
        <end position="125"/>
    </location>
</feature>
<evidence type="ECO:0000256" key="5">
    <source>
        <dbReference type="ARBA" id="ARBA00023136"/>
    </source>
</evidence>
<sequence length="627" mass="72848">MLSVEFHKNISNFTSFEVFNPIFCYLLDMPKSRKDCSIQVPGKCIYCPIPGLYFTGESINDFDSPGHITCRAIWILTVGISLFGIFSNIIIISIFSRRSTKNSFNLLIIMLAIFDFLCCLMTISACTSDTAYFENWTGRGKRTLYWYYLSISCMYFVRSGSTFTTILITIERYLVITYPLKSACWFTSRNTKITAFCVLILAALLAFPRFTMYVDTNDLTDIPSLNGLTHILRSTKLNRFFYVTLKTLHSQIDFWLPFPILLIFNILSFRKVQRIAQKRKESNMFRSERKDIRATKMFLPVSIVLFLCNIEFVITYICVLVFKIVFRENTQKAFNFLIVMLAVFDLFCCIATIVTSTGDNFYFENWSGRGGITLHFCYLSLCFMYFARSGSTFTTMLITIERYLIIAYPVKSANLFTSRRAKILSFFIPILAAILTFPRFTMYVDTNDLTDIPSISKLTHIIRATELNKFFYVTLNTIHSKIDFWLPLPVLLFFNILSFRHVRRIAKKRNEMNLSRNQKKDIRAVKMFLPVVVVLFLCNVEFVITYIIILHHRIVYRELLTLLFLFVAINSSANLPIYYFREAQFKAETRVLLNSWFPFLKLKGNDENTGTNTSNAFTSNISKNGIE</sequence>
<evidence type="ECO:0000256" key="2">
    <source>
        <dbReference type="ARBA" id="ARBA00010663"/>
    </source>
</evidence>
<dbReference type="PANTHER" id="PTHR45698:SF1">
    <property type="entry name" value="TRACE AMINE-ASSOCIATED RECEPTOR 13C-LIKE"/>
    <property type="match status" value="1"/>
</dbReference>
<feature type="transmembrane region" description="Helical" evidence="6">
    <location>
        <begin position="72"/>
        <end position="92"/>
    </location>
</feature>
<dbReference type="EMBL" id="CAXLJM020000035">
    <property type="protein sequence ID" value="CAL8103638.1"/>
    <property type="molecule type" value="Genomic_DNA"/>
</dbReference>
<feature type="transmembrane region" description="Helical" evidence="6">
    <location>
        <begin position="561"/>
        <end position="580"/>
    </location>
</feature>
<evidence type="ECO:0000256" key="4">
    <source>
        <dbReference type="ARBA" id="ARBA00022989"/>
    </source>
</evidence>
<dbReference type="Pfam" id="PF00001">
    <property type="entry name" value="7tm_1"/>
    <property type="match status" value="2"/>
</dbReference>
<dbReference type="PRINTS" id="PR00237">
    <property type="entry name" value="GPCRRHODOPSN"/>
</dbReference>
<feature type="transmembrane region" description="Helical" evidence="6">
    <location>
        <begin position="393"/>
        <end position="411"/>
    </location>
</feature>
<dbReference type="PANTHER" id="PTHR45698">
    <property type="entry name" value="TRACE AMINE-ASSOCIATED RECEPTOR 19N-RELATED"/>
    <property type="match status" value="1"/>
</dbReference>
<dbReference type="InterPro" id="IPR017452">
    <property type="entry name" value="GPCR_Rhodpsn_7TM"/>
</dbReference>
<feature type="transmembrane region" description="Helical" evidence="6">
    <location>
        <begin position="484"/>
        <end position="503"/>
    </location>
</feature>
<keyword evidence="5 6" id="KW-0472">Membrane</keyword>
<dbReference type="Gene3D" id="1.20.1070.10">
    <property type="entry name" value="Rhodopsin 7-helix transmembrane proteins"/>
    <property type="match status" value="2"/>
</dbReference>
<proteinExistence type="inferred from homology"/>
<feature type="transmembrane region" description="Helical" evidence="6">
    <location>
        <begin position="423"/>
        <end position="444"/>
    </location>
</feature>
<dbReference type="SUPFAM" id="SSF81321">
    <property type="entry name" value="Family A G protein-coupled receptor-like"/>
    <property type="match status" value="2"/>
</dbReference>
<feature type="transmembrane region" description="Helical" evidence="6">
    <location>
        <begin position="366"/>
        <end position="387"/>
    </location>
</feature>
<feature type="domain" description="G-protein coupled receptors family 1 profile" evidence="7">
    <location>
        <begin position="317"/>
        <end position="578"/>
    </location>
</feature>
<comment type="caution">
    <text evidence="8">The sequence shown here is derived from an EMBL/GenBank/DDBJ whole genome shotgun (WGS) entry which is preliminary data.</text>
</comment>
<feature type="transmembrane region" description="Helical" evidence="6">
    <location>
        <begin position="334"/>
        <end position="354"/>
    </location>
</feature>
<evidence type="ECO:0000313" key="8">
    <source>
        <dbReference type="EMBL" id="CAL8103638.1"/>
    </source>
</evidence>
<reference evidence="8 9" key="1">
    <citation type="submission" date="2024-08" db="EMBL/GenBank/DDBJ databases">
        <authorList>
            <person name="Cucini C."/>
            <person name="Frati F."/>
        </authorList>
    </citation>
    <scope>NUCLEOTIDE SEQUENCE [LARGE SCALE GENOMIC DNA]</scope>
</reference>
<dbReference type="SMART" id="SM01381">
    <property type="entry name" value="7TM_GPCR_Srsx"/>
    <property type="match status" value="1"/>
</dbReference>
<name>A0ABP1QP74_9HEXA</name>
<feature type="domain" description="G-protein coupled receptors family 1 profile" evidence="7">
    <location>
        <begin position="87"/>
        <end position="317"/>
    </location>
</feature>
<feature type="transmembrane region" description="Helical" evidence="6">
    <location>
        <begin position="145"/>
        <end position="170"/>
    </location>
</feature>
<evidence type="ECO:0000313" key="9">
    <source>
        <dbReference type="Proteomes" id="UP001642540"/>
    </source>
</evidence>
<keyword evidence="4 6" id="KW-1133">Transmembrane helix</keyword>
<evidence type="ECO:0000259" key="7">
    <source>
        <dbReference type="PROSITE" id="PS50262"/>
    </source>
</evidence>
<feature type="transmembrane region" description="Helical" evidence="6">
    <location>
        <begin position="297"/>
        <end position="322"/>
    </location>
</feature>
<feature type="transmembrane region" description="Helical" evidence="6">
    <location>
        <begin position="254"/>
        <end position="276"/>
    </location>
</feature>
<comment type="similarity">
    <text evidence="2">Belongs to the G-protein coupled receptor 1 family.</text>
</comment>
<accession>A0ABP1QP74</accession>
<dbReference type="PROSITE" id="PS50262">
    <property type="entry name" value="G_PROTEIN_RECEP_F1_2"/>
    <property type="match status" value="2"/>
</dbReference>
<comment type="subcellular location">
    <subcellularLocation>
        <location evidence="1">Membrane</location>
    </subcellularLocation>
</comment>
<organism evidence="8 9">
    <name type="scientific">Orchesella dallaii</name>
    <dbReference type="NCBI Taxonomy" id="48710"/>
    <lineage>
        <taxon>Eukaryota</taxon>
        <taxon>Metazoa</taxon>
        <taxon>Ecdysozoa</taxon>
        <taxon>Arthropoda</taxon>
        <taxon>Hexapoda</taxon>
        <taxon>Collembola</taxon>
        <taxon>Entomobryomorpha</taxon>
        <taxon>Entomobryoidea</taxon>
        <taxon>Orchesellidae</taxon>
        <taxon>Orchesellinae</taxon>
        <taxon>Orchesella</taxon>
    </lineage>
</organism>
<feature type="transmembrane region" description="Helical" evidence="6">
    <location>
        <begin position="524"/>
        <end position="549"/>
    </location>
</feature>
<protein>
    <recommendedName>
        <fullName evidence="7">G-protein coupled receptors family 1 profile domain-containing protein</fullName>
    </recommendedName>
</protein>
<evidence type="ECO:0000256" key="1">
    <source>
        <dbReference type="ARBA" id="ARBA00004370"/>
    </source>
</evidence>